<accession>A0AA87Z5W6</accession>
<evidence type="ECO:0000313" key="1">
    <source>
        <dbReference type="EMBL" id="GMN19457.1"/>
    </source>
</evidence>
<comment type="caution">
    <text evidence="2">The sequence shown here is derived from an EMBL/GenBank/DDBJ whole genome shotgun (WGS) entry which is preliminary data.</text>
</comment>
<sequence>MFLNSFYDAVSIDPKPAVKESLCPLRGLPRCGGNPPHPDHCPRYRASQGHQLQTCVTKPLARSQGYTCTSRAMTRQRWWGGLFVKSLFKAIGEQR</sequence>
<evidence type="ECO:0000313" key="3">
    <source>
        <dbReference type="Proteomes" id="UP001187192"/>
    </source>
</evidence>
<evidence type="ECO:0000313" key="2">
    <source>
        <dbReference type="EMBL" id="GMN19483.1"/>
    </source>
</evidence>
<organism evidence="2 3">
    <name type="scientific">Ficus carica</name>
    <name type="common">Common fig</name>
    <dbReference type="NCBI Taxonomy" id="3494"/>
    <lineage>
        <taxon>Eukaryota</taxon>
        <taxon>Viridiplantae</taxon>
        <taxon>Streptophyta</taxon>
        <taxon>Embryophyta</taxon>
        <taxon>Tracheophyta</taxon>
        <taxon>Spermatophyta</taxon>
        <taxon>Magnoliopsida</taxon>
        <taxon>eudicotyledons</taxon>
        <taxon>Gunneridae</taxon>
        <taxon>Pentapetalae</taxon>
        <taxon>rosids</taxon>
        <taxon>fabids</taxon>
        <taxon>Rosales</taxon>
        <taxon>Moraceae</taxon>
        <taxon>Ficeae</taxon>
        <taxon>Ficus</taxon>
    </lineage>
</organism>
<proteinExistence type="predicted"/>
<reference evidence="2" key="1">
    <citation type="submission" date="2023-07" db="EMBL/GenBank/DDBJ databases">
        <title>draft genome sequence of fig (Ficus carica).</title>
        <authorList>
            <person name="Takahashi T."/>
            <person name="Nishimura K."/>
        </authorList>
    </citation>
    <scope>NUCLEOTIDE SEQUENCE</scope>
</reference>
<protein>
    <submittedName>
        <fullName evidence="2">Uncharacterized protein</fullName>
    </submittedName>
</protein>
<dbReference type="Proteomes" id="UP001187192">
    <property type="component" value="Unassembled WGS sequence"/>
</dbReference>
<keyword evidence="3" id="KW-1185">Reference proteome</keyword>
<name>A0AA87Z5W6_FICCA</name>
<dbReference type="AlphaFoldDB" id="A0AA87Z5W6"/>
<dbReference type="EMBL" id="BTGU01008861">
    <property type="protein sequence ID" value="GMN19483.1"/>
    <property type="molecule type" value="Genomic_DNA"/>
</dbReference>
<gene>
    <name evidence="1" type="ORF">TIFTF001_050926</name>
    <name evidence="2" type="ORF">TIFTF001_050932</name>
</gene>
<dbReference type="EMBL" id="BTGU01008859">
    <property type="protein sequence ID" value="GMN19457.1"/>
    <property type="molecule type" value="Genomic_DNA"/>
</dbReference>